<keyword evidence="2" id="KW-1185">Reference proteome</keyword>
<organism evidence="1 2">
    <name type="scientific">Psychroflexus torquis (strain ATCC 700755 / CIP 106069 / ACAM 623)</name>
    <dbReference type="NCBI Taxonomy" id="313595"/>
    <lineage>
        <taxon>Bacteria</taxon>
        <taxon>Pseudomonadati</taxon>
        <taxon>Bacteroidota</taxon>
        <taxon>Flavobacteriia</taxon>
        <taxon>Flavobacteriales</taxon>
        <taxon>Flavobacteriaceae</taxon>
        <taxon>Psychroflexus</taxon>
    </lineage>
</organism>
<dbReference type="AlphaFoldDB" id="K4IVR7"/>
<gene>
    <name evidence="1" type="ordered locus">P700755_002829</name>
</gene>
<dbReference type="eggNOG" id="ENOG5033HDT">
    <property type="taxonomic scope" value="Bacteria"/>
</dbReference>
<evidence type="ECO:0000313" key="1">
    <source>
        <dbReference type="EMBL" id="AFU69545.1"/>
    </source>
</evidence>
<dbReference type="HOGENOM" id="CLU_1089376_0_0_10"/>
<proteinExistence type="predicted"/>
<dbReference type="RefSeq" id="WP_015025102.1">
    <property type="nucleotide sequence ID" value="NC_018721.1"/>
</dbReference>
<sequence length="255" mass="30371">MKKILILLIILFSLENYGQNHAFYNDYRSHKNIIEGTYSQKSTLKTYLDLKLPIIDNNSKSIEINKDFDFIKISKSSVVLFDSHNVEIMKPIGKIERTTQVKIDSTFFKEIYRDYSKPWSTSFNVWNKITINGKSYYTDYDIHDSQDIEDIKQLNQKVLIVGQNTGYDYLYHMGYPEYYFLLFLDKSNEVIFESEILDIRIGDEFAMKEDFLKTNWNEKTENFEITFFKQLEAERKELEIHWNGKEIKIETTANN</sequence>
<protein>
    <submittedName>
        <fullName evidence="1">Uncharacterized protein</fullName>
    </submittedName>
</protein>
<evidence type="ECO:0000313" key="2">
    <source>
        <dbReference type="Proteomes" id="UP000008514"/>
    </source>
</evidence>
<dbReference type="OrthoDB" id="944033at2"/>
<dbReference type="Proteomes" id="UP000008514">
    <property type="component" value="Chromosome"/>
</dbReference>
<dbReference type="EMBL" id="CP003879">
    <property type="protein sequence ID" value="AFU69545.1"/>
    <property type="molecule type" value="Genomic_DNA"/>
</dbReference>
<reference evidence="1" key="1">
    <citation type="submission" date="2006-03" db="EMBL/GenBank/DDBJ databases">
        <authorList>
            <person name="Bowman J."/>
            <person name="Ferriera S."/>
            <person name="Johnson J."/>
            <person name="Kravitz S."/>
            <person name="Halpern A."/>
            <person name="Remington K."/>
            <person name="Beeson K."/>
            <person name="Tran B."/>
            <person name="Rogers Y.-H."/>
            <person name="Friedman R."/>
            <person name="Venter J.C."/>
        </authorList>
    </citation>
    <scope>NUCLEOTIDE SEQUENCE [LARGE SCALE GENOMIC DNA]</scope>
    <source>
        <strain evidence="1">ATCC 700755</strain>
    </source>
</reference>
<name>K4IVR7_PSYTT</name>
<dbReference type="KEGG" id="ptq:P700755_002829"/>
<reference evidence="1" key="2">
    <citation type="submission" date="2012-09" db="EMBL/GenBank/DDBJ databases">
        <title>The complete sequence of Psychroflexus torquis an extreme psychrophile from sea-ice that is stimulated by light.</title>
        <authorList>
            <person name="Feng S."/>
            <person name="Powell S.M."/>
            <person name="Bowman J.P."/>
        </authorList>
    </citation>
    <scope>NUCLEOTIDE SEQUENCE [LARGE SCALE GENOMIC DNA]</scope>
    <source>
        <strain evidence="1">ATCC 700755</strain>
    </source>
</reference>
<accession>K4IVR7</accession>